<comment type="caution">
    <text evidence="1">The sequence shown here is derived from an EMBL/GenBank/DDBJ whole genome shotgun (WGS) entry which is preliminary data.</text>
</comment>
<evidence type="ECO:0000313" key="1">
    <source>
        <dbReference type="EMBL" id="KKL24137.1"/>
    </source>
</evidence>
<dbReference type="AlphaFoldDB" id="A0A0F9CCK8"/>
<protein>
    <submittedName>
        <fullName evidence="1">Uncharacterized protein</fullName>
    </submittedName>
</protein>
<reference evidence="1" key="1">
    <citation type="journal article" date="2015" name="Nature">
        <title>Complex archaea that bridge the gap between prokaryotes and eukaryotes.</title>
        <authorList>
            <person name="Spang A."/>
            <person name="Saw J.H."/>
            <person name="Jorgensen S.L."/>
            <person name="Zaremba-Niedzwiedzka K."/>
            <person name="Martijn J."/>
            <person name="Lind A.E."/>
            <person name="van Eijk R."/>
            <person name="Schleper C."/>
            <person name="Guy L."/>
            <person name="Ettema T.J."/>
        </authorList>
    </citation>
    <scope>NUCLEOTIDE SEQUENCE</scope>
</reference>
<gene>
    <name evidence="1" type="ORF">LCGC14_2418380</name>
</gene>
<sequence length="94" mass="10731">GCFNPRNTLTVKGNVEHVWTKEEIEISTDKVGVYVPCSKCKIVRFLSLSRFSMDVFKSDFDTYGGFVLLKDDKYNSLIGIDVSELSVDLKEWTK</sequence>
<accession>A0A0F9CCK8</accession>
<dbReference type="EMBL" id="LAZR01036706">
    <property type="protein sequence ID" value="KKL24137.1"/>
    <property type="molecule type" value="Genomic_DNA"/>
</dbReference>
<proteinExistence type="predicted"/>
<feature type="non-terminal residue" evidence="1">
    <location>
        <position position="1"/>
    </location>
</feature>
<name>A0A0F9CCK8_9ZZZZ</name>
<organism evidence="1">
    <name type="scientific">marine sediment metagenome</name>
    <dbReference type="NCBI Taxonomy" id="412755"/>
    <lineage>
        <taxon>unclassified sequences</taxon>
        <taxon>metagenomes</taxon>
        <taxon>ecological metagenomes</taxon>
    </lineage>
</organism>